<gene>
    <name evidence="2" type="ORF">FORC53_1336</name>
</gene>
<dbReference type="RefSeq" id="WP_020840814.1">
    <property type="nucleotide sequence ID" value="NZ_CP019290.1"/>
</dbReference>
<dbReference type="EMBL" id="CP019290">
    <property type="protein sequence ID" value="AXX59675.1"/>
    <property type="molecule type" value="Genomic_DNA"/>
</dbReference>
<accession>A0AAN1PNC4</accession>
<keyword evidence="1" id="KW-0812">Transmembrane</keyword>
<organism evidence="2 3">
    <name type="scientific">Vibrio vulnificus</name>
    <dbReference type="NCBI Taxonomy" id="672"/>
    <lineage>
        <taxon>Bacteria</taxon>
        <taxon>Pseudomonadati</taxon>
        <taxon>Pseudomonadota</taxon>
        <taxon>Gammaproteobacteria</taxon>
        <taxon>Vibrionales</taxon>
        <taxon>Vibrionaceae</taxon>
        <taxon>Vibrio</taxon>
    </lineage>
</organism>
<name>A0AAN1PNC4_VIBVL</name>
<evidence type="ECO:0008006" key="4">
    <source>
        <dbReference type="Google" id="ProtNLM"/>
    </source>
</evidence>
<evidence type="ECO:0000313" key="2">
    <source>
        <dbReference type="EMBL" id="AXX59675.1"/>
    </source>
</evidence>
<evidence type="ECO:0000313" key="3">
    <source>
        <dbReference type="Proteomes" id="UP000263418"/>
    </source>
</evidence>
<sequence length="162" mass="18851">MSKSPYLKNHNRLGNVISAIQVMGKYGFYKLDYAGWAMRITGDENNADYWKTIFEEHPEFFRVDGEGKKVSLAWRRSYRKRYNVDEQRDLSFQEFNALNDEEKKRISRTPLSGEEITVLIQTAIELHSRAIEQNKEYRWLSNPLLSILGGVLAAFIGWLAKG</sequence>
<keyword evidence="1" id="KW-1133">Transmembrane helix</keyword>
<dbReference type="GeneID" id="57840494"/>
<proteinExistence type="predicted"/>
<feature type="transmembrane region" description="Helical" evidence="1">
    <location>
        <begin position="139"/>
        <end position="160"/>
    </location>
</feature>
<dbReference type="AlphaFoldDB" id="A0AAN1PNC4"/>
<protein>
    <recommendedName>
        <fullName evidence="4">N-carbamoyl-L-amino acid amidohydrolase</fullName>
    </recommendedName>
</protein>
<keyword evidence="1" id="KW-0472">Membrane</keyword>
<dbReference type="Proteomes" id="UP000263418">
    <property type="component" value="Chromosome 1"/>
</dbReference>
<evidence type="ECO:0000256" key="1">
    <source>
        <dbReference type="SAM" id="Phobius"/>
    </source>
</evidence>
<reference evidence="2 3" key="1">
    <citation type="submission" date="2017-01" db="EMBL/GenBank/DDBJ databases">
        <title>Complete Genome Sequence of Vibrio vulnificus FORC_053.</title>
        <authorList>
            <consortium name="Food-borne Pathogen Omics Research Center"/>
            <person name="Chung H.Y."/>
            <person name="Na E.J."/>
            <person name="Song J.S."/>
            <person name="Kim H."/>
            <person name="Lee J.-H."/>
            <person name="Ryu S."/>
            <person name="Choi S.H."/>
        </authorList>
    </citation>
    <scope>NUCLEOTIDE SEQUENCE [LARGE SCALE GENOMIC DNA]</scope>
    <source>
        <strain evidence="2 3">FORC_053</strain>
    </source>
</reference>